<evidence type="ECO:0000256" key="6">
    <source>
        <dbReference type="SAM" id="MobiDB-lite"/>
    </source>
</evidence>
<dbReference type="CDD" id="cd16968">
    <property type="entry name" value="Alpha_kinase_MHCK_like"/>
    <property type="match status" value="1"/>
</dbReference>
<keyword evidence="7" id="KW-0472">Membrane</keyword>
<reference evidence="9 10" key="1">
    <citation type="journal article" date="2013" name="Curr. Biol.">
        <title>The Genome of the Foraminiferan Reticulomyxa filosa.</title>
        <authorList>
            <person name="Glockner G."/>
            <person name="Hulsmann N."/>
            <person name="Schleicher M."/>
            <person name="Noegel A.A."/>
            <person name="Eichinger L."/>
            <person name="Gallinger C."/>
            <person name="Pawlowski J."/>
            <person name="Sierra R."/>
            <person name="Euteneuer U."/>
            <person name="Pillet L."/>
            <person name="Moustafa A."/>
            <person name="Platzer M."/>
            <person name="Groth M."/>
            <person name="Szafranski K."/>
            <person name="Schliwa M."/>
        </authorList>
    </citation>
    <scope>NUCLEOTIDE SEQUENCE [LARGE SCALE GENOMIC DNA]</scope>
</reference>
<keyword evidence="4" id="KW-0418">Kinase</keyword>
<keyword evidence="10" id="KW-1185">Reference proteome</keyword>
<protein>
    <recommendedName>
        <fullName evidence="8">Alpha-type protein kinase domain-containing protein</fullName>
    </recommendedName>
</protein>
<feature type="transmembrane region" description="Helical" evidence="7">
    <location>
        <begin position="117"/>
        <end position="139"/>
    </location>
</feature>
<dbReference type="GO" id="GO:0031037">
    <property type="term" value="P:myosin II filament disassembly"/>
    <property type="evidence" value="ECO:0007669"/>
    <property type="project" value="TreeGrafter"/>
</dbReference>
<feature type="region of interest" description="Disordered" evidence="6">
    <location>
        <begin position="1"/>
        <end position="20"/>
    </location>
</feature>
<dbReference type="InterPro" id="IPR051852">
    <property type="entry name" value="Alpha-type_PK"/>
</dbReference>
<gene>
    <name evidence="9" type="ORF">RFI_15417</name>
</gene>
<dbReference type="EMBL" id="ASPP01011291">
    <property type="protein sequence ID" value="ETO21787.1"/>
    <property type="molecule type" value="Genomic_DNA"/>
</dbReference>
<evidence type="ECO:0000256" key="2">
    <source>
        <dbReference type="ARBA" id="ARBA00022679"/>
    </source>
</evidence>
<dbReference type="SMART" id="SM00811">
    <property type="entry name" value="Alpha_kinase"/>
    <property type="match status" value="1"/>
</dbReference>
<dbReference type="AlphaFoldDB" id="X6N908"/>
<dbReference type="Proteomes" id="UP000023152">
    <property type="component" value="Unassembled WGS sequence"/>
</dbReference>
<keyword evidence="7" id="KW-0812">Transmembrane</keyword>
<comment type="caution">
    <text evidence="9">The sequence shown here is derived from an EMBL/GenBank/DDBJ whole genome shotgun (WGS) entry which is preliminary data.</text>
</comment>
<evidence type="ECO:0000256" key="3">
    <source>
        <dbReference type="ARBA" id="ARBA00022741"/>
    </source>
</evidence>
<dbReference type="PANTHER" id="PTHR45992">
    <property type="entry name" value="EUKARYOTIC ELONGATION FACTOR 2 KINASE-RELATED"/>
    <property type="match status" value="1"/>
</dbReference>
<sequence>MRANKKKMNTEMEVQFHSPPDWSKKRSEEAIKYIFDYENNDWRQEKCKVKIDEIPFQSGGLRYVFHLQDLSHPEEKWVAKMSQDMKDNLSKDIYFNDVKMQAIARYFCNGPNGYNSLYCLDIFIIITVIIVIIVEQIIWNILIIDNPPKRVDFLEANVLQLVQREGSPLCHMEKFIEGDYRKHNNNSGWVDEDEARSTPQAFAHFTYEASKGKLLVIDIQGVNDVYTDPQIHTTENVKSFGKGNLSQKGINQFLRTHQCNKICHYLRLENVSQLPVKIEGTLPASTVIPLLY</sequence>
<dbReference type="Gene3D" id="3.30.200.20">
    <property type="entry name" value="Phosphorylase Kinase, domain 1"/>
    <property type="match status" value="2"/>
</dbReference>
<evidence type="ECO:0000256" key="4">
    <source>
        <dbReference type="ARBA" id="ARBA00022777"/>
    </source>
</evidence>
<dbReference type="OrthoDB" id="301415at2759"/>
<keyword evidence="1" id="KW-0723">Serine/threonine-protein kinase</keyword>
<evidence type="ECO:0000256" key="7">
    <source>
        <dbReference type="SAM" id="Phobius"/>
    </source>
</evidence>
<dbReference type="Gene3D" id="3.20.200.10">
    <property type="entry name" value="MHCK/EF2 kinase"/>
    <property type="match status" value="1"/>
</dbReference>
<dbReference type="GO" id="GO:0005524">
    <property type="term" value="F:ATP binding"/>
    <property type="evidence" value="ECO:0007669"/>
    <property type="project" value="UniProtKB-KW"/>
</dbReference>
<evidence type="ECO:0000259" key="8">
    <source>
        <dbReference type="PROSITE" id="PS51158"/>
    </source>
</evidence>
<evidence type="ECO:0000313" key="10">
    <source>
        <dbReference type="Proteomes" id="UP000023152"/>
    </source>
</evidence>
<dbReference type="OMA" id="HFTFERT"/>
<keyword evidence="3" id="KW-0547">Nucleotide-binding</keyword>
<dbReference type="InterPro" id="IPR011009">
    <property type="entry name" value="Kinase-like_dom_sf"/>
</dbReference>
<dbReference type="GO" id="GO:1903013">
    <property type="term" value="P:response to differentiation-inducing factor 1"/>
    <property type="evidence" value="ECO:0007669"/>
    <property type="project" value="TreeGrafter"/>
</dbReference>
<dbReference type="InterPro" id="IPR004166">
    <property type="entry name" value="a-kinase_dom"/>
</dbReference>
<name>X6N908_RETFI</name>
<keyword evidence="2" id="KW-0808">Transferase</keyword>
<dbReference type="GO" id="GO:0004674">
    <property type="term" value="F:protein serine/threonine kinase activity"/>
    <property type="evidence" value="ECO:0007669"/>
    <property type="project" value="UniProtKB-KW"/>
</dbReference>
<proteinExistence type="predicted"/>
<organism evidence="9 10">
    <name type="scientific">Reticulomyxa filosa</name>
    <dbReference type="NCBI Taxonomy" id="46433"/>
    <lineage>
        <taxon>Eukaryota</taxon>
        <taxon>Sar</taxon>
        <taxon>Rhizaria</taxon>
        <taxon>Retaria</taxon>
        <taxon>Foraminifera</taxon>
        <taxon>Monothalamids</taxon>
        <taxon>Reticulomyxidae</taxon>
        <taxon>Reticulomyxa</taxon>
    </lineage>
</organism>
<feature type="domain" description="Alpha-type protein kinase" evidence="8">
    <location>
        <begin position="34"/>
        <end position="271"/>
    </location>
</feature>
<keyword evidence="7" id="KW-1133">Transmembrane helix</keyword>
<dbReference type="SUPFAM" id="SSF56112">
    <property type="entry name" value="Protein kinase-like (PK-like)"/>
    <property type="match status" value="1"/>
</dbReference>
<dbReference type="Pfam" id="PF02816">
    <property type="entry name" value="Alpha_kinase"/>
    <property type="match status" value="1"/>
</dbReference>
<evidence type="ECO:0000313" key="9">
    <source>
        <dbReference type="EMBL" id="ETO21787.1"/>
    </source>
</evidence>
<evidence type="ECO:0000256" key="1">
    <source>
        <dbReference type="ARBA" id="ARBA00022527"/>
    </source>
</evidence>
<keyword evidence="5" id="KW-0067">ATP-binding</keyword>
<dbReference type="PROSITE" id="PS51158">
    <property type="entry name" value="ALPHA_KINASE"/>
    <property type="match status" value="1"/>
</dbReference>
<evidence type="ECO:0000256" key="5">
    <source>
        <dbReference type="ARBA" id="ARBA00022840"/>
    </source>
</evidence>
<accession>X6N908</accession>
<dbReference type="PANTHER" id="PTHR45992:SF2">
    <property type="entry name" value="EUKARYOTIC ELONGATION FACTOR 2 KINASE"/>
    <property type="match status" value="1"/>
</dbReference>